<name>A0AAW4FJK0_9HYPH</name>
<keyword evidence="8" id="KW-1185">Reference proteome</keyword>
<evidence type="ECO:0000256" key="3">
    <source>
        <dbReference type="ARBA" id="ARBA00023015"/>
    </source>
</evidence>
<sequence>MSNMRDVHNLDLNLVRIFNAVLDERGVTRAAERLHLTQSAVSHALARLREIIGDELFIRGPDGMHPTPRAAELAQSFKPALVQIEAAVSEPVFTPATSEIEFSISTSDYITATIVPDLMSRMRKAAPNARCRVRALSEMNITEELDRGTIHVAIGVFGKTPSRFVSEPLFSDQSVWLMRRDHPAARGAFGLRELSLYPQIDILISDQIQAGAGATIDQGGLERAYITSNPRHIEALLGAEGLVRKVGATVSHILAVPSLVAATDMLAFTPLQFAKRAAKALDLTWREPPYQAPAFQISMLSHRTMGAHPSVQWLRNELIESARRYGVEE</sequence>
<evidence type="ECO:0000259" key="6">
    <source>
        <dbReference type="PROSITE" id="PS50931"/>
    </source>
</evidence>
<dbReference type="Pfam" id="PF03466">
    <property type="entry name" value="LysR_substrate"/>
    <property type="match status" value="2"/>
</dbReference>
<comment type="caution">
    <text evidence="7">The sequence shown here is derived from an EMBL/GenBank/DDBJ whole genome shotgun (WGS) entry which is preliminary data.</text>
</comment>
<feature type="domain" description="HTH lysR-type" evidence="6">
    <location>
        <begin position="10"/>
        <end position="67"/>
    </location>
</feature>
<protein>
    <submittedName>
        <fullName evidence="7">LysR family transcriptional regulator</fullName>
    </submittedName>
</protein>
<dbReference type="PRINTS" id="PR00039">
    <property type="entry name" value="HTHLYSR"/>
</dbReference>
<proteinExistence type="inferred from homology"/>
<dbReference type="Pfam" id="PF00126">
    <property type="entry name" value="HTH_1"/>
    <property type="match status" value="1"/>
</dbReference>
<evidence type="ECO:0000313" key="7">
    <source>
        <dbReference type="EMBL" id="MBM3091429.1"/>
    </source>
</evidence>
<keyword evidence="3" id="KW-0805">Transcription regulation</keyword>
<gene>
    <name evidence="7" type="ORF">GFB56_11445</name>
</gene>
<dbReference type="GO" id="GO:0003677">
    <property type="term" value="F:DNA binding"/>
    <property type="evidence" value="ECO:0007669"/>
    <property type="project" value="UniProtKB-KW"/>
</dbReference>
<evidence type="ECO:0000256" key="2">
    <source>
        <dbReference type="ARBA" id="ARBA00022458"/>
    </source>
</evidence>
<comment type="similarity">
    <text evidence="1">Belongs to the LysR transcriptional regulatory family.</text>
</comment>
<dbReference type="PROSITE" id="PS50931">
    <property type="entry name" value="HTH_LYSR"/>
    <property type="match status" value="1"/>
</dbReference>
<dbReference type="PANTHER" id="PTHR30118">
    <property type="entry name" value="HTH-TYPE TRANSCRIPTIONAL REGULATOR LEUO-RELATED"/>
    <property type="match status" value="1"/>
</dbReference>
<dbReference type="Gene3D" id="1.10.10.10">
    <property type="entry name" value="Winged helix-like DNA-binding domain superfamily/Winged helix DNA-binding domain"/>
    <property type="match status" value="1"/>
</dbReference>
<dbReference type="RefSeq" id="WP_203527899.1">
    <property type="nucleotide sequence ID" value="NZ_CP083371.1"/>
</dbReference>
<evidence type="ECO:0000256" key="5">
    <source>
        <dbReference type="ARBA" id="ARBA00023163"/>
    </source>
</evidence>
<dbReference type="InterPro" id="IPR036388">
    <property type="entry name" value="WH-like_DNA-bd_sf"/>
</dbReference>
<dbReference type="EMBL" id="WXFA01000005">
    <property type="protein sequence ID" value="MBM3091429.1"/>
    <property type="molecule type" value="Genomic_DNA"/>
</dbReference>
<dbReference type="InterPro" id="IPR000847">
    <property type="entry name" value="LysR_HTH_N"/>
</dbReference>
<dbReference type="AlphaFoldDB" id="A0AAW4FJK0"/>
<dbReference type="InterPro" id="IPR050389">
    <property type="entry name" value="LysR-type_TF"/>
</dbReference>
<keyword evidence="5" id="KW-0804">Transcription</keyword>
<evidence type="ECO:0000313" key="8">
    <source>
        <dbReference type="Proteomes" id="UP000744980"/>
    </source>
</evidence>
<dbReference type="GO" id="GO:0003700">
    <property type="term" value="F:DNA-binding transcription factor activity"/>
    <property type="evidence" value="ECO:0007669"/>
    <property type="project" value="InterPro"/>
</dbReference>
<accession>A0AAW4FJK0</accession>
<dbReference type="SUPFAM" id="SSF46785">
    <property type="entry name" value="Winged helix' DNA-binding domain"/>
    <property type="match status" value="1"/>
</dbReference>
<keyword evidence="2" id="KW-0536">Nodulation</keyword>
<keyword evidence="4" id="KW-0238">DNA-binding</keyword>
<dbReference type="Proteomes" id="UP000744980">
    <property type="component" value="Unassembled WGS sequence"/>
</dbReference>
<dbReference type="Gene3D" id="3.40.190.10">
    <property type="entry name" value="Periplasmic binding protein-like II"/>
    <property type="match status" value="2"/>
</dbReference>
<evidence type="ECO:0000256" key="1">
    <source>
        <dbReference type="ARBA" id="ARBA00009437"/>
    </source>
</evidence>
<evidence type="ECO:0000256" key="4">
    <source>
        <dbReference type="ARBA" id="ARBA00023125"/>
    </source>
</evidence>
<dbReference type="SUPFAM" id="SSF53850">
    <property type="entry name" value="Periplasmic binding protein-like II"/>
    <property type="match status" value="1"/>
</dbReference>
<organism evidence="7 8">
    <name type="scientific">Ensifer canadensis</name>
    <dbReference type="NCBI Taxonomy" id="555315"/>
    <lineage>
        <taxon>Bacteria</taxon>
        <taxon>Pseudomonadati</taxon>
        <taxon>Pseudomonadota</taxon>
        <taxon>Alphaproteobacteria</taxon>
        <taxon>Hyphomicrobiales</taxon>
        <taxon>Rhizobiaceae</taxon>
        <taxon>Sinorhizobium/Ensifer group</taxon>
        <taxon>Ensifer</taxon>
    </lineage>
</organism>
<dbReference type="PANTHER" id="PTHR30118:SF15">
    <property type="entry name" value="TRANSCRIPTIONAL REGULATORY PROTEIN"/>
    <property type="match status" value="1"/>
</dbReference>
<reference evidence="7 8" key="1">
    <citation type="submission" date="2020-01" db="EMBL/GenBank/DDBJ databases">
        <title>Draft genome assembly of Ensifer adhaerens T173.</title>
        <authorList>
            <person name="Craig J.E."/>
            <person name="Stinchcombe J.R."/>
        </authorList>
    </citation>
    <scope>NUCLEOTIDE SEQUENCE [LARGE SCALE GENOMIC DNA]</scope>
    <source>
        <strain evidence="7 8">T173</strain>
    </source>
</reference>
<dbReference type="InterPro" id="IPR005119">
    <property type="entry name" value="LysR_subst-bd"/>
</dbReference>
<dbReference type="InterPro" id="IPR036390">
    <property type="entry name" value="WH_DNA-bd_sf"/>
</dbReference>